<evidence type="ECO:0000313" key="4">
    <source>
        <dbReference type="Proteomes" id="UP000583944"/>
    </source>
</evidence>
<evidence type="ECO:0000256" key="2">
    <source>
        <dbReference type="SAM" id="Phobius"/>
    </source>
</evidence>
<sequence>MSHLCFYFLFLFFNFFFLVFFAKFSSLCRRMSDSQTAAFTAPRNAVVGSDAWSVQAAFSPSSLGGGGEAHTGAFEERPARAFTAARLPTVRHRPANSKALVPRLSSPERLRMKTCRLQQELQALRLRHESRHERLQSIRARRSVSQSSLFRGSSQCSGDTNSTAQPSIILADRSYSQRRRDGGPSLPNLLKCFEEARMKYLLEGERKKKVMPPIYSSQIPRNSEAARQQQQQQQQEIMKNPDAFGRRFFTRSYSNEAQW</sequence>
<evidence type="ECO:0000313" key="3">
    <source>
        <dbReference type="EMBL" id="KAF5222725.1"/>
    </source>
</evidence>
<keyword evidence="2" id="KW-0472">Membrane</keyword>
<name>A0A7J6Y874_TRYCR</name>
<reference evidence="3 4" key="1">
    <citation type="journal article" date="2019" name="Genome Biol. Evol.">
        <title>Nanopore Sequencing Significantly Improves Genome Assembly of the Protozoan Parasite Trypanosoma cruzi.</title>
        <authorList>
            <person name="Diaz-Viraque F."/>
            <person name="Pita S."/>
            <person name="Greif G."/>
            <person name="de Souza R.C.M."/>
            <person name="Iraola G."/>
            <person name="Robello C."/>
        </authorList>
    </citation>
    <scope>NUCLEOTIDE SEQUENCE [LARGE SCALE GENOMIC DNA]</scope>
    <source>
        <strain evidence="3 4">Berenice</strain>
    </source>
</reference>
<dbReference type="EMBL" id="JABDHM010000025">
    <property type="protein sequence ID" value="KAF5222725.1"/>
    <property type="molecule type" value="Genomic_DNA"/>
</dbReference>
<evidence type="ECO:0000256" key="1">
    <source>
        <dbReference type="SAM" id="MobiDB-lite"/>
    </source>
</evidence>
<comment type="caution">
    <text evidence="3">The sequence shown here is derived from an EMBL/GenBank/DDBJ whole genome shotgun (WGS) entry which is preliminary data.</text>
</comment>
<organism evidence="3 4">
    <name type="scientific">Trypanosoma cruzi</name>
    <dbReference type="NCBI Taxonomy" id="5693"/>
    <lineage>
        <taxon>Eukaryota</taxon>
        <taxon>Discoba</taxon>
        <taxon>Euglenozoa</taxon>
        <taxon>Kinetoplastea</taxon>
        <taxon>Metakinetoplastina</taxon>
        <taxon>Trypanosomatida</taxon>
        <taxon>Trypanosomatidae</taxon>
        <taxon>Trypanosoma</taxon>
        <taxon>Schizotrypanum</taxon>
    </lineage>
</organism>
<dbReference type="VEuPathDB" id="TriTrypDB:ECC02_004302"/>
<proteinExistence type="predicted"/>
<feature type="region of interest" description="Disordered" evidence="1">
    <location>
        <begin position="219"/>
        <end position="241"/>
    </location>
</feature>
<dbReference type="VEuPathDB" id="TriTrypDB:BCY84_05148"/>
<keyword evidence="2" id="KW-1133">Transmembrane helix</keyword>
<dbReference type="AlphaFoldDB" id="A0A7J6Y874"/>
<gene>
    <name evidence="3" type="ORF">ECC02_004302</name>
</gene>
<accession>A0A7J6Y874</accession>
<protein>
    <submittedName>
        <fullName evidence="3">Uncharacterized protein</fullName>
    </submittedName>
</protein>
<keyword evidence="2" id="KW-0812">Transmembrane</keyword>
<dbReference type="Proteomes" id="UP000583944">
    <property type="component" value="Unassembled WGS sequence"/>
</dbReference>
<feature type="transmembrane region" description="Helical" evidence="2">
    <location>
        <begin position="6"/>
        <end position="24"/>
    </location>
</feature>